<name>A0ABW5BCH6_9BACT</name>
<dbReference type="Proteomes" id="UP001597414">
    <property type="component" value="Unassembled WGS sequence"/>
</dbReference>
<organism evidence="1 2">
    <name type="scientific">Shivajiella indica</name>
    <dbReference type="NCBI Taxonomy" id="872115"/>
    <lineage>
        <taxon>Bacteria</taxon>
        <taxon>Pseudomonadati</taxon>
        <taxon>Bacteroidota</taxon>
        <taxon>Cytophagia</taxon>
        <taxon>Cytophagales</taxon>
        <taxon>Cyclobacteriaceae</taxon>
        <taxon>Shivajiella</taxon>
    </lineage>
</organism>
<gene>
    <name evidence="1" type="ORF">ACFSKV_16155</name>
</gene>
<dbReference type="Gene3D" id="3.40.720.10">
    <property type="entry name" value="Alkaline Phosphatase, subunit A"/>
    <property type="match status" value="1"/>
</dbReference>
<dbReference type="EMBL" id="JBHUIV010000020">
    <property type="protein sequence ID" value="MFD2203111.1"/>
    <property type="molecule type" value="Genomic_DNA"/>
</dbReference>
<sequence length="413" mass="47752">MLFRKFVFTFFLVQLSFSGFTQQAEFDAKKVVLVILDGIPAEILEKTDSPNLDEISREGGYSRAWLGGEKGNYSETPTISAVGYNSMLTGTWSNKHNVKDNRIQFPNYNYWTVFRHFKEAYPHKKTAIYSTWLDNRTKLLGENLPETGFLQLDYHLDGLELDTIQFPHDQESQYIHEIDKLVASYAARDILQKSPDLTWVYLQYTDDIGHKYGDSPQMEDAVKEADRQVGEIWEAIKKRQEEFNEEYLLLVTTDHGRATGGFHHGGQSDEERSIWIVSNQTLNPRFKQYPAIVDIFPTVVSFLEIPISKNHAMELDGVDMWGKVYASDLRAELKDKRLLLTWENYEKPGEGIVWICFGNQFRYGKIDQYKYLGKVALGEGKAELNLDGYEFNNAKVVLELPKGFLNYWISRPQ</sequence>
<protein>
    <submittedName>
        <fullName evidence="1">Alkaline phosphatase family protein</fullName>
    </submittedName>
</protein>
<dbReference type="SUPFAM" id="SSF53649">
    <property type="entry name" value="Alkaline phosphatase-like"/>
    <property type="match status" value="1"/>
</dbReference>
<proteinExistence type="predicted"/>
<comment type="caution">
    <text evidence="1">The sequence shown here is derived from an EMBL/GenBank/DDBJ whole genome shotgun (WGS) entry which is preliminary data.</text>
</comment>
<dbReference type="PANTHER" id="PTHR10151:SF120">
    <property type="entry name" value="BIS(5'-ADENOSYL)-TRIPHOSPHATASE"/>
    <property type="match status" value="1"/>
</dbReference>
<dbReference type="PANTHER" id="PTHR10151">
    <property type="entry name" value="ECTONUCLEOTIDE PYROPHOSPHATASE/PHOSPHODIESTERASE"/>
    <property type="match status" value="1"/>
</dbReference>
<dbReference type="InterPro" id="IPR017850">
    <property type="entry name" value="Alkaline_phosphatase_core_sf"/>
</dbReference>
<dbReference type="InterPro" id="IPR002591">
    <property type="entry name" value="Phosphodiest/P_Trfase"/>
</dbReference>
<dbReference type="RefSeq" id="WP_380805008.1">
    <property type="nucleotide sequence ID" value="NZ_JBHUIV010000020.1"/>
</dbReference>
<accession>A0ABW5BCH6</accession>
<evidence type="ECO:0000313" key="1">
    <source>
        <dbReference type="EMBL" id="MFD2203111.1"/>
    </source>
</evidence>
<dbReference type="Pfam" id="PF01663">
    <property type="entry name" value="Phosphodiest"/>
    <property type="match status" value="1"/>
</dbReference>
<reference evidence="2" key="1">
    <citation type="journal article" date="2019" name="Int. J. Syst. Evol. Microbiol.">
        <title>The Global Catalogue of Microorganisms (GCM) 10K type strain sequencing project: providing services to taxonomists for standard genome sequencing and annotation.</title>
        <authorList>
            <consortium name="The Broad Institute Genomics Platform"/>
            <consortium name="The Broad Institute Genome Sequencing Center for Infectious Disease"/>
            <person name="Wu L."/>
            <person name="Ma J."/>
        </authorList>
    </citation>
    <scope>NUCLEOTIDE SEQUENCE [LARGE SCALE GENOMIC DNA]</scope>
    <source>
        <strain evidence="2">KCTC 19812</strain>
    </source>
</reference>
<evidence type="ECO:0000313" key="2">
    <source>
        <dbReference type="Proteomes" id="UP001597414"/>
    </source>
</evidence>
<keyword evidence="2" id="KW-1185">Reference proteome</keyword>